<dbReference type="InterPro" id="IPR050328">
    <property type="entry name" value="Dev_Immune_Receptor"/>
</dbReference>
<accession>A0AAN8FF39</accession>
<dbReference type="Gene3D" id="3.80.10.10">
    <property type="entry name" value="Ribonuclease Inhibitor"/>
    <property type="match status" value="1"/>
</dbReference>
<dbReference type="InterPro" id="IPR003591">
    <property type="entry name" value="Leu-rich_rpt_typical-subtyp"/>
</dbReference>
<dbReference type="InterPro" id="IPR001611">
    <property type="entry name" value="Leu-rich_rpt"/>
</dbReference>
<feature type="non-terminal residue" evidence="4">
    <location>
        <position position="1"/>
    </location>
</feature>
<reference evidence="4 5" key="1">
    <citation type="submission" date="2019-10" db="EMBL/GenBank/DDBJ databases">
        <title>Assembly and Annotation for the nematode Trichostrongylus colubriformis.</title>
        <authorList>
            <person name="Martin J."/>
        </authorList>
    </citation>
    <scope>NUCLEOTIDE SEQUENCE [LARGE SCALE GENOMIC DNA]</scope>
    <source>
        <strain evidence="4">G859</strain>
        <tissue evidence="4">Whole worm</tissue>
    </source>
</reference>
<organism evidence="4 5">
    <name type="scientific">Trichostrongylus colubriformis</name>
    <name type="common">Black scour worm</name>
    <dbReference type="NCBI Taxonomy" id="6319"/>
    <lineage>
        <taxon>Eukaryota</taxon>
        <taxon>Metazoa</taxon>
        <taxon>Ecdysozoa</taxon>
        <taxon>Nematoda</taxon>
        <taxon>Chromadorea</taxon>
        <taxon>Rhabditida</taxon>
        <taxon>Rhabditina</taxon>
        <taxon>Rhabditomorpha</taxon>
        <taxon>Strongyloidea</taxon>
        <taxon>Trichostrongylidae</taxon>
        <taxon>Trichostrongylus</taxon>
    </lineage>
</organism>
<keyword evidence="1" id="KW-0433">Leucine-rich repeat</keyword>
<dbReference type="AlphaFoldDB" id="A0AAN8FF39"/>
<dbReference type="SUPFAM" id="SSF52058">
    <property type="entry name" value="L domain-like"/>
    <property type="match status" value="1"/>
</dbReference>
<comment type="caution">
    <text evidence="4">The sequence shown here is derived from an EMBL/GenBank/DDBJ whole genome shotgun (WGS) entry which is preliminary data.</text>
</comment>
<evidence type="ECO:0000256" key="1">
    <source>
        <dbReference type="ARBA" id="ARBA00022614"/>
    </source>
</evidence>
<proteinExistence type="predicted"/>
<dbReference type="PANTHER" id="PTHR24373">
    <property type="entry name" value="SLIT RELATED LEUCINE-RICH REPEAT NEURONAL PROTEIN"/>
    <property type="match status" value="1"/>
</dbReference>
<dbReference type="Proteomes" id="UP001331761">
    <property type="component" value="Unassembled WGS sequence"/>
</dbReference>
<dbReference type="Pfam" id="PF00560">
    <property type="entry name" value="LRR_1"/>
    <property type="match status" value="1"/>
</dbReference>
<evidence type="ECO:0000256" key="3">
    <source>
        <dbReference type="ARBA" id="ARBA00022737"/>
    </source>
</evidence>
<keyword evidence="5" id="KW-1185">Reference proteome</keyword>
<dbReference type="Pfam" id="PF13855">
    <property type="entry name" value="LRR_8"/>
    <property type="match status" value="1"/>
</dbReference>
<sequence length="167" mass="18363">SFQLNYLDLSGNFITTVDDGAFEPLQKLETLIFGERNYINDTVVDAIVTLKSLKTLDLSRADGIFTPPAEIFDVLPHLEVLKLSGCSISALEPGAFAALKNLKEVTTVVQLCKQSNVENIGPNACNGMSVTSLSNDDVIFERTISKPYQGNSHTYFDMCAYQLLFSK</sequence>
<protein>
    <submittedName>
        <fullName evidence="4">Leucine Rich repeat-containing domain protein</fullName>
    </submittedName>
</protein>
<evidence type="ECO:0000313" key="5">
    <source>
        <dbReference type="Proteomes" id="UP001331761"/>
    </source>
</evidence>
<dbReference type="SMART" id="SM00369">
    <property type="entry name" value="LRR_TYP"/>
    <property type="match status" value="2"/>
</dbReference>
<dbReference type="PANTHER" id="PTHR24373:SF275">
    <property type="entry name" value="TIR DOMAIN-CONTAINING PROTEIN"/>
    <property type="match status" value="1"/>
</dbReference>
<gene>
    <name evidence="4" type="ORF">GCK32_021183</name>
</gene>
<keyword evidence="3" id="KW-0677">Repeat</keyword>
<keyword evidence="2" id="KW-0732">Signal</keyword>
<dbReference type="InterPro" id="IPR032675">
    <property type="entry name" value="LRR_dom_sf"/>
</dbReference>
<dbReference type="PROSITE" id="PS51450">
    <property type="entry name" value="LRR"/>
    <property type="match status" value="1"/>
</dbReference>
<evidence type="ECO:0000256" key="2">
    <source>
        <dbReference type="ARBA" id="ARBA00022729"/>
    </source>
</evidence>
<name>A0AAN8FF39_TRICO</name>
<dbReference type="EMBL" id="WIXE01009261">
    <property type="protein sequence ID" value="KAK5978576.1"/>
    <property type="molecule type" value="Genomic_DNA"/>
</dbReference>
<evidence type="ECO:0000313" key="4">
    <source>
        <dbReference type="EMBL" id="KAK5978576.1"/>
    </source>
</evidence>